<evidence type="ECO:0000313" key="2">
    <source>
        <dbReference type="Proteomes" id="UP000275408"/>
    </source>
</evidence>
<dbReference type="EMBL" id="RCHS01002221">
    <property type="protein sequence ID" value="RMX48956.1"/>
    <property type="molecule type" value="Genomic_DNA"/>
</dbReference>
<proteinExistence type="predicted"/>
<reference evidence="1 2" key="1">
    <citation type="journal article" date="2018" name="Sci. Rep.">
        <title>Comparative analysis of the Pocillopora damicornis genome highlights role of immune system in coral evolution.</title>
        <authorList>
            <person name="Cunning R."/>
            <person name="Bay R.A."/>
            <person name="Gillette P."/>
            <person name="Baker A.C."/>
            <person name="Traylor-Knowles N."/>
        </authorList>
    </citation>
    <scope>NUCLEOTIDE SEQUENCE [LARGE SCALE GENOMIC DNA]</scope>
    <source>
        <strain evidence="1">RSMAS</strain>
        <tissue evidence="1">Whole animal</tissue>
    </source>
</reference>
<comment type="caution">
    <text evidence="1">The sequence shown here is derived from an EMBL/GenBank/DDBJ whole genome shotgun (WGS) entry which is preliminary data.</text>
</comment>
<accession>A0A3M6U5T9</accession>
<keyword evidence="2" id="KW-1185">Reference proteome</keyword>
<organism evidence="1 2">
    <name type="scientific">Pocillopora damicornis</name>
    <name type="common">Cauliflower coral</name>
    <name type="synonym">Millepora damicornis</name>
    <dbReference type="NCBI Taxonomy" id="46731"/>
    <lineage>
        <taxon>Eukaryota</taxon>
        <taxon>Metazoa</taxon>
        <taxon>Cnidaria</taxon>
        <taxon>Anthozoa</taxon>
        <taxon>Hexacorallia</taxon>
        <taxon>Scleractinia</taxon>
        <taxon>Astrocoeniina</taxon>
        <taxon>Pocilloporidae</taxon>
        <taxon>Pocillopora</taxon>
    </lineage>
</organism>
<gene>
    <name evidence="1" type="ORF">pdam_00008279</name>
</gene>
<name>A0A3M6U5T9_POCDA</name>
<evidence type="ECO:0000313" key="1">
    <source>
        <dbReference type="EMBL" id="RMX48956.1"/>
    </source>
</evidence>
<sequence length="8" mass="1058">MEQFCYHT</sequence>
<dbReference type="Proteomes" id="UP000275408">
    <property type="component" value="Unassembled WGS sequence"/>
</dbReference>
<protein>
    <submittedName>
        <fullName evidence="1">Uncharacterized protein</fullName>
    </submittedName>
</protein>